<protein>
    <submittedName>
        <fullName evidence="1">Amino acid deaminase/aldolase</fullName>
    </submittedName>
</protein>
<dbReference type="AlphaFoldDB" id="A0A4R5CJ31"/>
<dbReference type="RefSeq" id="WP_131900620.1">
    <property type="nucleotide sequence ID" value="NZ_SMKZ01000059.1"/>
</dbReference>
<comment type="caution">
    <text evidence="1">The sequence shown here is derived from an EMBL/GenBank/DDBJ whole genome shotgun (WGS) entry which is preliminary data.</text>
</comment>
<dbReference type="CDD" id="cd06813">
    <property type="entry name" value="PLPDE_III_DSD_D-TA_like_2"/>
    <property type="match status" value="1"/>
</dbReference>
<gene>
    <name evidence="1" type="ORF">E1269_27425</name>
</gene>
<dbReference type="Gene3D" id="3.20.20.10">
    <property type="entry name" value="Alanine racemase"/>
    <property type="match status" value="1"/>
</dbReference>
<dbReference type="OrthoDB" id="2445260at2"/>
<accession>A0A4R5CJ31</accession>
<dbReference type="EMBL" id="SMKZ01000059">
    <property type="protein sequence ID" value="TDD99146.1"/>
    <property type="molecule type" value="Genomic_DNA"/>
</dbReference>
<organism evidence="1 2">
    <name type="scientific">Jiangella asiatica</name>
    <dbReference type="NCBI Taxonomy" id="2530372"/>
    <lineage>
        <taxon>Bacteria</taxon>
        <taxon>Bacillati</taxon>
        <taxon>Actinomycetota</taxon>
        <taxon>Actinomycetes</taxon>
        <taxon>Jiangellales</taxon>
        <taxon>Jiangellaceae</taxon>
        <taxon>Jiangella</taxon>
    </lineage>
</organism>
<dbReference type="InterPro" id="IPR051466">
    <property type="entry name" value="D-amino_acid_metab_enzyme"/>
</dbReference>
<dbReference type="GO" id="GO:0008721">
    <property type="term" value="F:D-serine ammonia-lyase activity"/>
    <property type="evidence" value="ECO:0007669"/>
    <property type="project" value="TreeGrafter"/>
</dbReference>
<dbReference type="GO" id="GO:0036088">
    <property type="term" value="P:D-serine catabolic process"/>
    <property type="evidence" value="ECO:0007669"/>
    <property type="project" value="TreeGrafter"/>
</dbReference>
<dbReference type="SUPFAM" id="SSF51419">
    <property type="entry name" value="PLP-binding barrel"/>
    <property type="match status" value="1"/>
</dbReference>
<keyword evidence="2" id="KW-1185">Reference proteome</keyword>
<name>A0A4R5CJ31_9ACTN</name>
<dbReference type="PANTHER" id="PTHR28004:SF2">
    <property type="entry name" value="D-SERINE DEHYDRATASE"/>
    <property type="match status" value="1"/>
</dbReference>
<dbReference type="Proteomes" id="UP000294739">
    <property type="component" value="Unassembled WGS sequence"/>
</dbReference>
<sequence length="395" mass="42370">MRHRLNTATAGFEAPLAAIDIDAWEVNAADLVRRAAGKPIRVASKSLRSRSLLRDVLARDGYDGVLALTLAEALWLAGTELSRDVVVGYPSADRRGLSRLAGDEELAEAVTLMVDDVAQLDLVDAVAPTDGRAEVRVCLELDLSWRPAGGRVRVGAKRSPLHSVDDIVRLAQVVDSRPGFRLVGLLGYESQIAGVQDAPPGHAWRGRLIRSMQRRSWSELTERRIAAVEAVRKVADLEFVNGGGSGSIERTVSDLSITEVTAGSGLLAPRLFDGYTSFSPRPAAFFAVPVVRRPGPGIVTVAGGGYIASGAAGEDRLPVPWLPEGLTLDRSEGAGEAQTPLLGSPADDLAIGDRVWFRHGKAGELSERFDSYYLVRGERLVDTVATYRGDGKTFL</sequence>
<evidence type="ECO:0000313" key="1">
    <source>
        <dbReference type="EMBL" id="TDD99146.1"/>
    </source>
</evidence>
<dbReference type="InParanoid" id="A0A4R5CJ31"/>
<evidence type="ECO:0000313" key="2">
    <source>
        <dbReference type="Proteomes" id="UP000294739"/>
    </source>
</evidence>
<dbReference type="PANTHER" id="PTHR28004">
    <property type="entry name" value="ZGC:162816-RELATED"/>
    <property type="match status" value="1"/>
</dbReference>
<dbReference type="InterPro" id="IPR029066">
    <property type="entry name" value="PLP-binding_barrel"/>
</dbReference>
<reference evidence="1 2" key="1">
    <citation type="submission" date="2019-03" db="EMBL/GenBank/DDBJ databases">
        <title>Draft genome sequences of novel Actinobacteria.</title>
        <authorList>
            <person name="Sahin N."/>
            <person name="Ay H."/>
            <person name="Saygin H."/>
        </authorList>
    </citation>
    <scope>NUCLEOTIDE SEQUENCE [LARGE SCALE GENOMIC DNA]</scope>
    <source>
        <strain evidence="1 2">5K138</strain>
    </source>
</reference>
<proteinExistence type="predicted"/>